<feature type="region of interest" description="Disordered" evidence="1">
    <location>
        <begin position="90"/>
        <end position="116"/>
    </location>
</feature>
<dbReference type="EMBL" id="JAINUG010000122">
    <property type="protein sequence ID" value="KAJ8394815.1"/>
    <property type="molecule type" value="Genomic_DNA"/>
</dbReference>
<name>A0AAD7WFM2_9TELE</name>
<comment type="caution">
    <text evidence="2">The sequence shown here is derived from an EMBL/GenBank/DDBJ whole genome shotgun (WGS) entry which is preliminary data.</text>
</comment>
<feature type="compositionally biased region" description="Basic and acidic residues" evidence="1">
    <location>
        <begin position="101"/>
        <end position="116"/>
    </location>
</feature>
<proteinExistence type="predicted"/>
<gene>
    <name evidence="2" type="ORF">AAFF_G00041700</name>
</gene>
<protein>
    <submittedName>
        <fullName evidence="2">Uncharacterized protein</fullName>
    </submittedName>
</protein>
<evidence type="ECO:0000313" key="2">
    <source>
        <dbReference type="EMBL" id="KAJ8394815.1"/>
    </source>
</evidence>
<dbReference type="Proteomes" id="UP001221898">
    <property type="component" value="Unassembled WGS sequence"/>
</dbReference>
<reference evidence="2" key="1">
    <citation type="journal article" date="2023" name="Science">
        <title>Genome structures resolve the early diversification of teleost fishes.</title>
        <authorList>
            <person name="Parey E."/>
            <person name="Louis A."/>
            <person name="Montfort J."/>
            <person name="Bouchez O."/>
            <person name="Roques C."/>
            <person name="Iampietro C."/>
            <person name="Lluch J."/>
            <person name="Castinel A."/>
            <person name="Donnadieu C."/>
            <person name="Desvignes T."/>
            <person name="Floi Bucao C."/>
            <person name="Jouanno E."/>
            <person name="Wen M."/>
            <person name="Mejri S."/>
            <person name="Dirks R."/>
            <person name="Jansen H."/>
            <person name="Henkel C."/>
            <person name="Chen W.J."/>
            <person name="Zahm M."/>
            <person name="Cabau C."/>
            <person name="Klopp C."/>
            <person name="Thompson A.W."/>
            <person name="Robinson-Rechavi M."/>
            <person name="Braasch I."/>
            <person name="Lecointre G."/>
            <person name="Bobe J."/>
            <person name="Postlethwait J.H."/>
            <person name="Berthelot C."/>
            <person name="Roest Crollius H."/>
            <person name="Guiguen Y."/>
        </authorList>
    </citation>
    <scope>NUCLEOTIDE SEQUENCE</scope>
    <source>
        <strain evidence="2">NC1722</strain>
    </source>
</reference>
<feature type="region of interest" description="Disordered" evidence="1">
    <location>
        <begin position="1"/>
        <end position="41"/>
    </location>
</feature>
<evidence type="ECO:0000313" key="3">
    <source>
        <dbReference type="Proteomes" id="UP001221898"/>
    </source>
</evidence>
<sequence>MSHRIRPGVSVVRPGAPISPPARRLCRSNRRSEGLPPRQHPHRRLELSLIKRMAVAGGVLPALSRQAEATRFRRPGVYLRRGSCVRARRAMSTGSAAVRRATSDRNAIEEKKRHPA</sequence>
<organism evidence="2 3">
    <name type="scientific">Aldrovandia affinis</name>
    <dbReference type="NCBI Taxonomy" id="143900"/>
    <lineage>
        <taxon>Eukaryota</taxon>
        <taxon>Metazoa</taxon>
        <taxon>Chordata</taxon>
        <taxon>Craniata</taxon>
        <taxon>Vertebrata</taxon>
        <taxon>Euteleostomi</taxon>
        <taxon>Actinopterygii</taxon>
        <taxon>Neopterygii</taxon>
        <taxon>Teleostei</taxon>
        <taxon>Notacanthiformes</taxon>
        <taxon>Halosauridae</taxon>
        <taxon>Aldrovandia</taxon>
    </lineage>
</organism>
<accession>A0AAD7WFM2</accession>
<dbReference type="AlphaFoldDB" id="A0AAD7WFM2"/>
<keyword evidence="3" id="KW-1185">Reference proteome</keyword>
<evidence type="ECO:0000256" key="1">
    <source>
        <dbReference type="SAM" id="MobiDB-lite"/>
    </source>
</evidence>